<dbReference type="OrthoDB" id="9768066at2"/>
<dbReference type="InterPro" id="IPR043737">
    <property type="entry name" value="DUF5682"/>
</dbReference>
<protein>
    <submittedName>
        <fullName evidence="2">VWA containing CoxE-like protein</fullName>
    </submittedName>
</protein>
<dbReference type="PATRIC" id="fig|1263868.3.peg.4425"/>
<dbReference type="AlphaFoldDB" id="M5S1E1"/>
<accession>M5S1E1</accession>
<reference evidence="2 3" key="1">
    <citation type="journal article" date="2013" name="Mar. Genomics">
        <title>Expression of sulfatases in Rhodopirellula baltica and the diversity of sulfatases in the genus Rhodopirellula.</title>
        <authorList>
            <person name="Wegner C.E."/>
            <person name="Richter-Heitmann T."/>
            <person name="Klindworth A."/>
            <person name="Klockow C."/>
            <person name="Richter M."/>
            <person name="Achstetter T."/>
            <person name="Glockner F.O."/>
            <person name="Harder J."/>
        </authorList>
    </citation>
    <scope>NUCLEOTIDE SEQUENCE [LARGE SCALE GENOMIC DNA]</scope>
    <source>
        <strain evidence="2 3">SH398</strain>
    </source>
</reference>
<dbReference type="PANTHER" id="PTHR30634">
    <property type="entry name" value="OUTER MEMBRANE LOLAB LIPOPROTEIN INSERTION APPARATUS"/>
    <property type="match status" value="1"/>
</dbReference>
<dbReference type="STRING" id="1263868.RESH_04085"/>
<dbReference type="SUPFAM" id="SSF53300">
    <property type="entry name" value="vWA-like"/>
    <property type="match status" value="1"/>
</dbReference>
<name>M5S1E1_9BACT</name>
<evidence type="ECO:0000313" key="2">
    <source>
        <dbReference type="EMBL" id="EMI25360.1"/>
    </source>
</evidence>
<sequence>MQPLLHSRTPWLIGVRHHSAALARAMPAILDDFAPECLLVELPADLQDWIEHLADPQTTAPVAISAMHPEHGLFFYPLADFSPEWVAIRWAKQHGIPVIACDLSVAAKSQSADSDSEEPTDDAPAPVENHGQHDVATTGLDELLRRSGETDTGGLWQRLVESPGFGSDHESIRRAGLMFGWAVRESAPVISHRDLLREAAMRTAIRKAPSHSAAVVGAFHAAALLPSVIESSEAHDLQLLDGVLVESSPSVGVSLVPYSFEQLDERSGYPAGVRDPVWHQRMLESKTVEQADEASAELITAICRQLRRQGHVAGMPDACESLRMMRDLARLRGLPVAGRGEMVEAIQSCLVQGDSMGRGRAVASAAGEILIGRRTGRVTPLAPRCGLAVDIDNQLTALKLPGRESFSQDPPPNSSRPSNRFNRGSRSQRDSETKEFKLDVLRSPRDRARAVVLRRFNAAGIPYAVRVDEVQQGHRENLVERWQIGWQQGTSATIESVSRYGVTLQQVVEGMVRAVGKTPGHSESEADALPANILQRLQIATQCGLITLTRQALQQVSDSFRQAAGLSQLVEAVTVITQIHAGQVPGLPSEVNASYPPWVQPFALPNPETRINELLQTCLQRLSGIGGSSDPADVTAIVDLLDWLTGDLQAVTLSGDQTNTSDSCRVQVVHWCRRTKRTGSDRMHGAAAAALSRLDTSADDFTATASGNQWIALTRGWLDAAGNREGRQRLQFALAGATQVLLPQMQSDAFWLSGIRAGITGMNDDLFLSRLPALRGAFAEFSPADRRRLLQVCLSELDERGSNLDSSGTTLSHILQGDSAAITDELVRLREADLAGQRAIDDAYPECRDWWQPVQMDNAVAKEVTTSSVSSKTSDGSRSLVKDSNDELSLADRWRLIFGLPPESRTPLAMRCASSLDQLYGRGHGEGSRGGLANAPSGMGGGTEAPDPTTAQWAEDLEALFGSDLCQEVLGTAAGKGRSTAIELLDPDAVTPSLELLQQVLSLAGAMPESKVATLRRLARRLTEQLASELAVRLQPAMNGLSSPRPTRRRARKLNLSRTIRDNLANCHRRSDGRATIVAEKLMFHSPSKRQMDWHVTFVVDVSASMSASVIYSALVAAVFDALPALSVRFLAFSTEVLDFSEQVADPLSLLLEVQVGGGTDIGLGLRAARAGVTVPSRSIVILVSDFEEGVSVGRMIAEVRELVNAGVKCLGLASLDDSGVARFHQGYAAMMAGAGMPVAAVSPEKLARWVGDQIRGTQHAGNLSSGLGGIE</sequence>
<organism evidence="2 3">
    <name type="scientific">Rhodopirellula europaea SH398</name>
    <dbReference type="NCBI Taxonomy" id="1263868"/>
    <lineage>
        <taxon>Bacteria</taxon>
        <taxon>Pseudomonadati</taxon>
        <taxon>Planctomycetota</taxon>
        <taxon>Planctomycetia</taxon>
        <taxon>Pirellulales</taxon>
        <taxon>Pirellulaceae</taxon>
        <taxon>Rhodopirellula</taxon>
    </lineage>
</organism>
<proteinExistence type="predicted"/>
<comment type="caution">
    <text evidence="2">The sequence shown here is derived from an EMBL/GenBank/DDBJ whole genome shotgun (WGS) entry which is preliminary data.</text>
</comment>
<gene>
    <name evidence="2" type="ORF">RESH_04085</name>
</gene>
<feature type="region of interest" description="Disordered" evidence="1">
    <location>
        <begin position="923"/>
        <end position="949"/>
    </location>
</feature>
<dbReference type="InterPro" id="IPR050458">
    <property type="entry name" value="LolB"/>
</dbReference>
<evidence type="ECO:0000313" key="3">
    <source>
        <dbReference type="Proteomes" id="UP000011996"/>
    </source>
</evidence>
<dbReference type="EMBL" id="ANOF01000127">
    <property type="protein sequence ID" value="EMI25360.1"/>
    <property type="molecule type" value="Genomic_DNA"/>
</dbReference>
<dbReference type="InterPro" id="IPR008912">
    <property type="entry name" value="Uncharacterised_CoxE"/>
</dbReference>
<feature type="compositionally biased region" description="Low complexity" evidence="1">
    <location>
        <begin position="415"/>
        <end position="425"/>
    </location>
</feature>
<dbReference type="PANTHER" id="PTHR30634:SF7">
    <property type="entry name" value="VWA DOMAIN-CONTAINING PROTEIN"/>
    <property type="match status" value="1"/>
</dbReference>
<dbReference type="RefSeq" id="WP_008669114.1">
    <property type="nucleotide sequence ID" value="NZ_ANOF01000127.1"/>
</dbReference>
<dbReference type="Pfam" id="PF18934">
    <property type="entry name" value="DUF5682"/>
    <property type="match status" value="1"/>
</dbReference>
<dbReference type="Gene3D" id="3.40.50.410">
    <property type="entry name" value="von Willebrand factor, type A domain"/>
    <property type="match status" value="1"/>
</dbReference>
<evidence type="ECO:0000256" key="1">
    <source>
        <dbReference type="SAM" id="MobiDB-lite"/>
    </source>
</evidence>
<dbReference type="InterPro" id="IPR036465">
    <property type="entry name" value="vWFA_dom_sf"/>
</dbReference>
<dbReference type="Pfam" id="PF05762">
    <property type="entry name" value="VWA_CoxE"/>
    <property type="match status" value="1"/>
</dbReference>
<dbReference type="Proteomes" id="UP000011996">
    <property type="component" value="Unassembled WGS sequence"/>
</dbReference>
<feature type="region of interest" description="Disordered" evidence="1">
    <location>
        <begin position="402"/>
        <end position="435"/>
    </location>
</feature>
<feature type="region of interest" description="Disordered" evidence="1">
    <location>
        <begin position="109"/>
        <end position="134"/>
    </location>
</feature>